<gene>
    <name evidence="4" type="ORF">SEMRO_1360_G266070.1</name>
</gene>
<dbReference type="EMBL" id="CAICTM010001358">
    <property type="protein sequence ID" value="CAB9522952.1"/>
    <property type="molecule type" value="Genomic_DNA"/>
</dbReference>
<protein>
    <recommendedName>
        <fullName evidence="3">Response regulatory domain-containing protein</fullName>
    </recommendedName>
</protein>
<dbReference type="GO" id="GO:0000160">
    <property type="term" value="P:phosphorelay signal transduction system"/>
    <property type="evidence" value="ECO:0007669"/>
    <property type="project" value="InterPro"/>
</dbReference>
<evidence type="ECO:0000313" key="4">
    <source>
        <dbReference type="EMBL" id="CAB9522952.1"/>
    </source>
</evidence>
<feature type="region of interest" description="Disordered" evidence="2">
    <location>
        <begin position="177"/>
        <end position="196"/>
    </location>
</feature>
<sequence length="339" mass="37678">MCRASFSPAPAVVHPNIALVPASNATKQVDVSSAKKVDRKLVSILHPSSYDDSCNPLKSCKSTTSVPGLVAVRDVEESSAVSRGSSTDSLQDSWNDPEHVQEPPKPKLSFHPRVVVHEFHRLPGSKQALWYSGAELREFQREAVSLVQQHDRKHWSGFFRRGPAKFSHCHPALGFSSDDSDDAVDQAQDDQAEDQSAANQVRRILIVDTHDLSLKLLAKGFQRAFPRATVSMAKRSNEAMDLCQIEGNYYDIVVVEERLSLFWNRSESGSAFLRSVLHLRQTQQWRPLCIGLSAHIDCDRATLKESGADICWCKPPPDLKNSATVRGLLEALKAKRSDD</sequence>
<feature type="compositionally biased region" description="Polar residues" evidence="2">
    <location>
        <begin position="79"/>
        <end position="94"/>
    </location>
</feature>
<dbReference type="InterPro" id="IPR001789">
    <property type="entry name" value="Sig_transdc_resp-reg_receiver"/>
</dbReference>
<evidence type="ECO:0000256" key="2">
    <source>
        <dbReference type="SAM" id="MobiDB-lite"/>
    </source>
</evidence>
<accession>A0A9N8EJQ6</accession>
<feature type="compositionally biased region" description="Basic and acidic residues" evidence="2">
    <location>
        <begin position="96"/>
        <end position="105"/>
    </location>
</feature>
<evidence type="ECO:0000259" key="3">
    <source>
        <dbReference type="PROSITE" id="PS50110"/>
    </source>
</evidence>
<proteinExistence type="predicted"/>
<evidence type="ECO:0000256" key="1">
    <source>
        <dbReference type="PROSITE-ProRule" id="PRU00169"/>
    </source>
</evidence>
<feature type="domain" description="Response regulatory" evidence="3">
    <location>
        <begin position="203"/>
        <end position="329"/>
    </location>
</feature>
<organism evidence="4 5">
    <name type="scientific">Seminavis robusta</name>
    <dbReference type="NCBI Taxonomy" id="568900"/>
    <lineage>
        <taxon>Eukaryota</taxon>
        <taxon>Sar</taxon>
        <taxon>Stramenopiles</taxon>
        <taxon>Ochrophyta</taxon>
        <taxon>Bacillariophyta</taxon>
        <taxon>Bacillariophyceae</taxon>
        <taxon>Bacillariophycidae</taxon>
        <taxon>Naviculales</taxon>
        <taxon>Naviculaceae</taxon>
        <taxon>Seminavis</taxon>
    </lineage>
</organism>
<dbReference type="OrthoDB" id="49391at2759"/>
<dbReference type="Proteomes" id="UP001153069">
    <property type="component" value="Unassembled WGS sequence"/>
</dbReference>
<dbReference type="PROSITE" id="PS50110">
    <property type="entry name" value="RESPONSE_REGULATORY"/>
    <property type="match status" value="1"/>
</dbReference>
<name>A0A9N8EJQ6_9STRA</name>
<feature type="region of interest" description="Disordered" evidence="2">
    <location>
        <begin position="77"/>
        <end position="108"/>
    </location>
</feature>
<reference evidence="4" key="1">
    <citation type="submission" date="2020-06" db="EMBL/GenBank/DDBJ databases">
        <authorList>
            <consortium name="Plant Systems Biology data submission"/>
        </authorList>
    </citation>
    <scope>NUCLEOTIDE SEQUENCE</scope>
    <source>
        <strain evidence="4">D6</strain>
    </source>
</reference>
<feature type="compositionally biased region" description="Acidic residues" evidence="2">
    <location>
        <begin position="178"/>
        <end position="193"/>
    </location>
</feature>
<dbReference type="Gene3D" id="3.40.50.2300">
    <property type="match status" value="1"/>
</dbReference>
<evidence type="ECO:0000313" key="5">
    <source>
        <dbReference type="Proteomes" id="UP001153069"/>
    </source>
</evidence>
<comment type="caution">
    <text evidence="1">Lacks conserved residue(s) required for the propagation of feature annotation.</text>
</comment>
<dbReference type="AlphaFoldDB" id="A0A9N8EJQ6"/>
<keyword evidence="5" id="KW-1185">Reference proteome</keyword>
<comment type="caution">
    <text evidence="4">The sequence shown here is derived from an EMBL/GenBank/DDBJ whole genome shotgun (WGS) entry which is preliminary data.</text>
</comment>